<comment type="caution">
    <text evidence="3">The sequence shown here is derived from an EMBL/GenBank/DDBJ whole genome shotgun (WGS) entry which is preliminary data.</text>
</comment>
<dbReference type="Pfam" id="PF00553">
    <property type="entry name" value="CBM_2"/>
    <property type="match status" value="1"/>
</dbReference>
<evidence type="ECO:0000256" key="1">
    <source>
        <dbReference type="SAM" id="Phobius"/>
    </source>
</evidence>
<dbReference type="InterPro" id="IPR008965">
    <property type="entry name" value="CBM2/CBM3_carb-bd_dom_sf"/>
</dbReference>
<keyword evidence="4" id="KW-1185">Reference proteome</keyword>
<dbReference type="SUPFAM" id="SSF49384">
    <property type="entry name" value="Carbohydrate-binding domain"/>
    <property type="match status" value="1"/>
</dbReference>
<dbReference type="InterPro" id="IPR024079">
    <property type="entry name" value="MetalloPept_cat_dom_sf"/>
</dbReference>
<accession>A0A366LRS6</accession>
<gene>
    <name evidence="3" type="ORF">DP939_30610</name>
</gene>
<dbReference type="Gene3D" id="2.60.40.290">
    <property type="match status" value="1"/>
</dbReference>
<feature type="transmembrane region" description="Helical" evidence="1">
    <location>
        <begin position="42"/>
        <end position="65"/>
    </location>
</feature>
<keyword evidence="1" id="KW-1133">Transmembrane helix</keyword>
<feature type="domain" description="CBM2" evidence="2">
    <location>
        <begin position="450"/>
        <end position="556"/>
    </location>
</feature>
<dbReference type="PROSITE" id="PS51173">
    <property type="entry name" value="CBM2"/>
    <property type="match status" value="1"/>
</dbReference>
<proteinExistence type="predicted"/>
<protein>
    <recommendedName>
        <fullName evidence="2">CBM2 domain-containing protein</fullName>
    </recommendedName>
</protein>
<sequence>MPRPPHTIAIRDGRYSRRDYDWNPGAPFSSSMFFNREDRLNVRALAAVLAAASMYAALVAAPAVAAPAKPDVPHEVFSPDGTIKHVEVDPADLPKVPKSLVAAPSRLKEVEINGPSDNRIDLVFLGDGYTAAEQTAYGTEIDAAWATMTEREPYKSYRKLFNVWRIEIDSPQSGVSGDPTADVHVDSPLASAFWCGGTERLLCVDTTKAWEYAQALVPGADQVLVQANSTKYGGAGYSGSDVGTFSRNPLSREVVLHELGHSQGDLADEYDYGGPEQYPGTSEPYAANVTIDSTGAKWGVWLGEATPDGGIIGAFEGGDYSRFGVWRPSENSLMRNLNQDFGLVNREKLVQSFYGEINPVDSVSSPEGGTHNATQPLTVTTVDVPLTIKWQVDGVAVPAWNGKKTLTPADFASTGKSTFALKGTVTDETAMVRNPIYKPDLTQTLSWTVGQNSSTNASAAFTKTADWGSGFEASVSVKAGSTALTSWTVEFDVPAGFSVTSTWDANRTQNNTRYTFTNKPYNGSVNPGQTVTFGLGGSPGNFPGISNCKVNGNPCS</sequence>
<dbReference type="GO" id="GO:0004553">
    <property type="term" value="F:hydrolase activity, hydrolyzing O-glycosyl compounds"/>
    <property type="evidence" value="ECO:0007669"/>
    <property type="project" value="InterPro"/>
</dbReference>
<dbReference type="Pfam" id="PF09471">
    <property type="entry name" value="Peptidase_M64"/>
    <property type="match status" value="1"/>
</dbReference>
<dbReference type="SMART" id="SM00637">
    <property type="entry name" value="CBD_II"/>
    <property type="match status" value="1"/>
</dbReference>
<name>A0A366LRS6_9ACTN</name>
<dbReference type="AlphaFoldDB" id="A0A366LRS6"/>
<dbReference type="Proteomes" id="UP000253303">
    <property type="component" value="Unassembled WGS sequence"/>
</dbReference>
<dbReference type="Gene3D" id="3.40.390.10">
    <property type="entry name" value="Collagenase (Catalytic Domain)"/>
    <property type="match status" value="1"/>
</dbReference>
<dbReference type="GO" id="GO:0008237">
    <property type="term" value="F:metallopeptidase activity"/>
    <property type="evidence" value="ECO:0007669"/>
    <property type="project" value="InterPro"/>
</dbReference>
<dbReference type="GO" id="GO:0005975">
    <property type="term" value="P:carbohydrate metabolic process"/>
    <property type="evidence" value="ECO:0007669"/>
    <property type="project" value="InterPro"/>
</dbReference>
<reference evidence="3 4" key="1">
    <citation type="submission" date="2018-06" db="EMBL/GenBank/DDBJ databases">
        <title>Sphaerisporangium craniellae sp. nov., isolated from a marine sponge in the South China Sea.</title>
        <authorList>
            <person name="Li L."/>
        </authorList>
    </citation>
    <scope>NUCLEOTIDE SEQUENCE [LARGE SCALE GENOMIC DNA]</scope>
    <source>
        <strain evidence="3 4">LHW63015</strain>
    </source>
</reference>
<keyword evidence="1" id="KW-0812">Transmembrane</keyword>
<dbReference type="InterPro" id="IPR019026">
    <property type="entry name" value="Peptidase_M64_IgA"/>
</dbReference>
<organism evidence="3 4">
    <name type="scientific">Spongiactinospora rosea</name>
    <dbReference type="NCBI Taxonomy" id="2248750"/>
    <lineage>
        <taxon>Bacteria</taxon>
        <taxon>Bacillati</taxon>
        <taxon>Actinomycetota</taxon>
        <taxon>Actinomycetes</taxon>
        <taxon>Streptosporangiales</taxon>
        <taxon>Streptosporangiaceae</taxon>
        <taxon>Spongiactinospora</taxon>
    </lineage>
</organism>
<dbReference type="InterPro" id="IPR001919">
    <property type="entry name" value="CBD2"/>
</dbReference>
<evidence type="ECO:0000313" key="3">
    <source>
        <dbReference type="EMBL" id="RBQ16320.1"/>
    </source>
</evidence>
<dbReference type="GO" id="GO:0030247">
    <property type="term" value="F:polysaccharide binding"/>
    <property type="evidence" value="ECO:0007669"/>
    <property type="project" value="UniProtKB-UniRule"/>
</dbReference>
<evidence type="ECO:0000313" key="4">
    <source>
        <dbReference type="Proteomes" id="UP000253303"/>
    </source>
</evidence>
<dbReference type="InterPro" id="IPR012291">
    <property type="entry name" value="CBM2_carb-bd_dom_sf"/>
</dbReference>
<keyword evidence="1" id="KW-0472">Membrane</keyword>
<dbReference type="EMBL" id="QMEY01000017">
    <property type="protein sequence ID" value="RBQ16320.1"/>
    <property type="molecule type" value="Genomic_DNA"/>
</dbReference>
<evidence type="ECO:0000259" key="2">
    <source>
        <dbReference type="PROSITE" id="PS51173"/>
    </source>
</evidence>